<evidence type="ECO:0000256" key="3">
    <source>
        <dbReference type="ARBA" id="ARBA00022491"/>
    </source>
</evidence>
<evidence type="ECO:0000313" key="15">
    <source>
        <dbReference type="Proteomes" id="UP000284684"/>
    </source>
</evidence>
<dbReference type="SMART" id="SM00382">
    <property type="entry name" value="AAA"/>
    <property type="match status" value="1"/>
</dbReference>
<evidence type="ECO:0000256" key="5">
    <source>
        <dbReference type="ARBA" id="ARBA00022741"/>
    </source>
</evidence>
<keyword evidence="5" id="KW-0547">Nucleotide-binding</keyword>
<dbReference type="SUPFAM" id="SSF55781">
    <property type="entry name" value="GAF domain-like"/>
    <property type="match status" value="1"/>
</dbReference>
<gene>
    <name evidence="14" type="ORF">BK658_03685</name>
</gene>
<dbReference type="Pfam" id="PF25601">
    <property type="entry name" value="AAA_lid_14"/>
    <property type="match status" value="1"/>
</dbReference>
<feature type="domain" description="Sigma-54 factor interaction" evidence="13">
    <location>
        <begin position="196"/>
        <end position="425"/>
    </location>
</feature>
<dbReference type="PANTHER" id="PTHR32071:SF95">
    <property type="entry name" value="DNA-BINDING TRANSCRIPTIONAL REGULATOR NTRC"/>
    <property type="match status" value="1"/>
</dbReference>
<evidence type="ECO:0000256" key="12">
    <source>
        <dbReference type="SAM" id="SignalP"/>
    </source>
</evidence>
<dbReference type="Gene3D" id="1.10.8.60">
    <property type="match status" value="1"/>
</dbReference>
<evidence type="ECO:0000256" key="1">
    <source>
        <dbReference type="ARBA" id="ARBA00004496"/>
    </source>
</evidence>
<keyword evidence="7" id="KW-0902">Two-component regulatory system</keyword>
<dbReference type="PROSITE" id="PS50045">
    <property type="entry name" value="SIGMA54_INTERACT_4"/>
    <property type="match status" value="1"/>
</dbReference>
<evidence type="ECO:0000256" key="7">
    <source>
        <dbReference type="ARBA" id="ARBA00023012"/>
    </source>
</evidence>
<dbReference type="Pfam" id="PF00158">
    <property type="entry name" value="Sigma54_activat"/>
    <property type="match status" value="1"/>
</dbReference>
<keyword evidence="9" id="KW-0238">DNA-binding</keyword>
<dbReference type="GO" id="GO:0006355">
    <property type="term" value="P:regulation of DNA-templated transcription"/>
    <property type="evidence" value="ECO:0007669"/>
    <property type="project" value="InterPro"/>
</dbReference>
<feature type="chain" id="PRO_5019287037" evidence="12">
    <location>
        <begin position="26"/>
        <end position="505"/>
    </location>
</feature>
<evidence type="ECO:0000256" key="4">
    <source>
        <dbReference type="ARBA" id="ARBA00022553"/>
    </source>
</evidence>
<dbReference type="Gene3D" id="1.10.10.60">
    <property type="entry name" value="Homeodomain-like"/>
    <property type="match status" value="1"/>
</dbReference>
<dbReference type="InterPro" id="IPR027417">
    <property type="entry name" value="P-loop_NTPase"/>
</dbReference>
<dbReference type="PRINTS" id="PR01590">
    <property type="entry name" value="HTHFIS"/>
</dbReference>
<dbReference type="GO" id="GO:0005737">
    <property type="term" value="C:cytoplasm"/>
    <property type="evidence" value="ECO:0007669"/>
    <property type="project" value="UniProtKB-SubCell"/>
</dbReference>
<dbReference type="GO" id="GO:0005524">
    <property type="term" value="F:ATP binding"/>
    <property type="evidence" value="ECO:0007669"/>
    <property type="project" value="UniProtKB-KW"/>
</dbReference>
<name>A0A423H006_9PSED</name>
<dbReference type="GO" id="GO:0043565">
    <property type="term" value="F:sequence-specific DNA binding"/>
    <property type="evidence" value="ECO:0007669"/>
    <property type="project" value="InterPro"/>
</dbReference>
<evidence type="ECO:0000256" key="8">
    <source>
        <dbReference type="ARBA" id="ARBA00023015"/>
    </source>
</evidence>
<dbReference type="RefSeq" id="WP_123581119.1">
    <property type="nucleotide sequence ID" value="NZ_MOBI01000004.1"/>
</dbReference>
<dbReference type="InterPro" id="IPR002197">
    <property type="entry name" value="HTH_Fis"/>
</dbReference>
<dbReference type="InterPro" id="IPR029016">
    <property type="entry name" value="GAF-like_dom_sf"/>
</dbReference>
<sequence>MFTRVPQPLVYAEALLAKFASLSCAADGAALLGDFVRAVAELSGCELSQLYLLDATHTSLGLNAECLQGILQPRETESLPADYNGEQLLQFSLCQNRVLSLTGLSGSLHETSFLPEQAVPWQSLLCVPLVNPQKSVVGLLLCASCEQVELQGFADSLGQLGSFVLGQLHLLQRLRRPVGDVSPMPSSVPSASGYGLIGKSSAMRQTYQLISKVLHSPYTVLLRGETGTGKEVVARAIHDCGPRRSQAFIVQNCAAFPENLLESELFGYRKGAFTGADRDRAGLFDAANGGTLLLDEIGDMPLSLQAKLLRVLQEGEIRPLGSNDTHKIDVRIIAATHRDLAVLVSEGKFREDLYYRLAQFPIELPALRQREGDILDLARHFADKACAFLQRDAVRWSDAALDHLSSYAFPGNVRELKGLVERAVLLCEGGELLAEHFSLRIEAAPQECSLNLRERLEQVERSLLLDCLRKNDGNQTLAARELGLPRRTLLYRLGRLNINLGDFDG</sequence>
<dbReference type="Gene3D" id="3.30.450.40">
    <property type="match status" value="1"/>
</dbReference>
<dbReference type="CDD" id="cd00009">
    <property type="entry name" value="AAA"/>
    <property type="match status" value="1"/>
</dbReference>
<comment type="caution">
    <text evidence="14">The sequence shown here is derived from an EMBL/GenBank/DDBJ whole genome shotgun (WGS) entry which is preliminary data.</text>
</comment>
<keyword evidence="10" id="KW-0010">Activator</keyword>
<reference evidence="14 15" key="1">
    <citation type="submission" date="2016-10" db="EMBL/GenBank/DDBJ databases">
        <title>Comparative genome analysis of multiple Pseudomonas spp. focuses on biocontrol and plant growth promoting traits.</title>
        <authorList>
            <person name="Tao X.-Y."/>
            <person name="Taylor C.G."/>
        </authorList>
    </citation>
    <scope>NUCLEOTIDE SEQUENCE [LARGE SCALE GENOMIC DNA]</scope>
    <source>
        <strain evidence="14 15">37D10</strain>
    </source>
</reference>
<evidence type="ECO:0000256" key="11">
    <source>
        <dbReference type="ARBA" id="ARBA00023163"/>
    </source>
</evidence>
<dbReference type="AlphaFoldDB" id="A0A423H006"/>
<evidence type="ECO:0000256" key="9">
    <source>
        <dbReference type="ARBA" id="ARBA00023125"/>
    </source>
</evidence>
<evidence type="ECO:0000256" key="2">
    <source>
        <dbReference type="ARBA" id="ARBA00022490"/>
    </source>
</evidence>
<comment type="subcellular location">
    <subcellularLocation>
        <location evidence="1">Cytoplasm</location>
    </subcellularLocation>
</comment>
<keyword evidence="4" id="KW-0597">Phosphoprotein</keyword>
<dbReference type="Proteomes" id="UP000284684">
    <property type="component" value="Unassembled WGS sequence"/>
</dbReference>
<dbReference type="SUPFAM" id="SSF46689">
    <property type="entry name" value="Homeodomain-like"/>
    <property type="match status" value="1"/>
</dbReference>
<accession>A0A423H006</accession>
<dbReference type="InterPro" id="IPR003593">
    <property type="entry name" value="AAA+_ATPase"/>
</dbReference>
<feature type="signal peptide" evidence="12">
    <location>
        <begin position="1"/>
        <end position="25"/>
    </location>
</feature>
<dbReference type="PROSITE" id="PS00676">
    <property type="entry name" value="SIGMA54_INTERACT_2"/>
    <property type="match status" value="1"/>
</dbReference>
<dbReference type="FunFam" id="3.40.50.300:FF:000006">
    <property type="entry name" value="DNA-binding transcriptional regulator NtrC"/>
    <property type="match status" value="1"/>
</dbReference>
<dbReference type="InterPro" id="IPR025662">
    <property type="entry name" value="Sigma_54_int_dom_ATP-bd_1"/>
</dbReference>
<keyword evidence="3" id="KW-0678">Repressor</keyword>
<organism evidence="14 15">
    <name type="scientific">Pseudomonas brassicacearum</name>
    <dbReference type="NCBI Taxonomy" id="930166"/>
    <lineage>
        <taxon>Bacteria</taxon>
        <taxon>Pseudomonadati</taxon>
        <taxon>Pseudomonadota</taxon>
        <taxon>Gammaproteobacteria</taxon>
        <taxon>Pseudomonadales</taxon>
        <taxon>Pseudomonadaceae</taxon>
        <taxon>Pseudomonas</taxon>
    </lineage>
</organism>
<dbReference type="InterPro" id="IPR002078">
    <property type="entry name" value="Sigma_54_int"/>
</dbReference>
<dbReference type="EMBL" id="MOBI01000004">
    <property type="protein sequence ID" value="RON03964.1"/>
    <property type="molecule type" value="Genomic_DNA"/>
</dbReference>
<evidence type="ECO:0000313" key="14">
    <source>
        <dbReference type="EMBL" id="RON03964.1"/>
    </source>
</evidence>
<evidence type="ECO:0000256" key="6">
    <source>
        <dbReference type="ARBA" id="ARBA00022840"/>
    </source>
</evidence>
<dbReference type="PROSITE" id="PS00675">
    <property type="entry name" value="SIGMA54_INTERACT_1"/>
    <property type="match status" value="1"/>
</dbReference>
<dbReference type="Gene3D" id="3.40.50.300">
    <property type="entry name" value="P-loop containing nucleotide triphosphate hydrolases"/>
    <property type="match status" value="1"/>
</dbReference>
<proteinExistence type="predicted"/>
<protein>
    <submittedName>
        <fullName evidence="14">Sigma-54-dependent Fis family transcriptional regulator</fullName>
    </submittedName>
</protein>
<dbReference type="GO" id="GO:0000160">
    <property type="term" value="P:phosphorelay signal transduction system"/>
    <property type="evidence" value="ECO:0007669"/>
    <property type="project" value="UniProtKB-KW"/>
</dbReference>
<dbReference type="Pfam" id="PF02954">
    <property type="entry name" value="HTH_8"/>
    <property type="match status" value="1"/>
</dbReference>
<keyword evidence="8" id="KW-0805">Transcription regulation</keyword>
<dbReference type="PANTHER" id="PTHR32071">
    <property type="entry name" value="TRANSCRIPTIONAL REGULATORY PROTEIN"/>
    <property type="match status" value="1"/>
</dbReference>
<dbReference type="InterPro" id="IPR009057">
    <property type="entry name" value="Homeodomain-like_sf"/>
</dbReference>
<keyword evidence="11" id="KW-0804">Transcription</keyword>
<dbReference type="SUPFAM" id="SSF52540">
    <property type="entry name" value="P-loop containing nucleoside triphosphate hydrolases"/>
    <property type="match status" value="1"/>
</dbReference>
<keyword evidence="6" id="KW-0067">ATP-binding</keyword>
<evidence type="ECO:0000256" key="10">
    <source>
        <dbReference type="ARBA" id="ARBA00023159"/>
    </source>
</evidence>
<keyword evidence="2" id="KW-0963">Cytoplasm</keyword>
<dbReference type="InterPro" id="IPR025943">
    <property type="entry name" value="Sigma_54_int_dom_ATP-bd_2"/>
</dbReference>
<dbReference type="InterPro" id="IPR058031">
    <property type="entry name" value="AAA_lid_NorR"/>
</dbReference>
<evidence type="ECO:0000259" key="13">
    <source>
        <dbReference type="PROSITE" id="PS50045"/>
    </source>
</evidence>
<keyword evidence="12" id="KW-0732">Signal</keyword>